<gene>
    <name evidence="2" type="ORF">CFOL_v3_34376</name>
</gene>
<dbReference type="PANTHER" id="PTHR37610:SF75">
    <property type="entry name" value="RETROTRANSPOSON COPIA-LIKE N-TERMINAL DOMAIN-CONTAINING PROTEIN"/>
    <property type="match status" value="1"/>
</dbReference>
<feature type="domain" description="Retrotransposon Copia-like N-terminal" evidence="1">
    <location>
        <begin position="24"/>
        <end position="62"/>
    </location>
</feature>
<evidence type="ECO:0000259" key="1">
    <source>
        <dbReference type="Pfam" id="PF14244"/>
    </source>
</evidence>
<protein>
    <submittedName>
        <fullName evidence="2">UBN2_3 domain-containing protein</fullName>
    </submittedName>
</protein>
<keyword evidence="3" id="KW-1185">Reference proteome</keyword>
<dbReference type="PANTHER" id="PTHR37610">
    <property type="entry name" value="CCHC-TYPE DOMAIN-CONTAINING PROTEIN"/>
    <property type="match status" value="1"/>
</dbReference>
<dbReference type="Proteomes" id="UP000187406">
    <property type="component" value="Unassembled WGS sequence"/>
</dbReference>
<evidence type="ECO:0000313" key="2">
    <source>
        <dbReference type="EMBL" id="GAV90976.1"/>
    </source>
</evidence>
<name>A0A1Q3DEL7_CEPFO</name>
<proteinExistence type="predicted"/>
<organism evidence="2 3">
    <name type="scientific">Cephalotus follicularis</name>
    <name type="common">Albany pitcher plant</name>
    <dbReference type="NCBI Taxonomy" id="3775"/>
    <lineage>
        <taxon>Eukaryota</taxon>
        <taxon>Viridiplantae</taxon>
        <taxon>Streptophyta</taxon>
        <taxon>Embryophyta</taxon>
        <taxon>Tracheophyta</taxon>
        <taxon>Spermatophyta</taxon>
        <taxon>Magnoliopsida</taxon>
        <taxon>eudicotyledons</taxon>
        <taxon>Gunneridae</taxon>
        <taxon>Pentapetalae</taxon>
        <taxon>rosids</taxon>
        <taxon>fabids</taxon>
        <taxon>Oxalidales</taxon>
        <taxon>Cephalotaceae</taxon>
        <taxon>Cephalotus</taxon>
    </lineage>
</organism>
<dbReference type="InParanoid" id="A0A1Q3DEL7"/>
<comment type="caution">
    <text evidence="2">The sequence shown here is derived from an EMBL/GenBank/DDBJ whole genome shotgun (WGS) entry which is preliminary data.</text>
</comment>
<dbReference type="OrthoDB" id="1694758at2759"/>
<dbReference type="AlphaFoldDB" id="A0A1Q3DEL7"/>
<evidence type="ECO:0000313" key="3">
    <source>
        <dbReference type="Proteomes" id="UP000187406"/>
    </source>
</evidence>
<dbReference type="InterPro" id="IPR029472">
    <property type="entry name" value="Copia-like_N"/>
</dbReference>
<accession>A0A1Q3DEL7</accession>
<sequence length="130" mass="15195">MSEDTTGDIFQITVNSENRIGVSISDNPSLQISPKKLDGQKYLEWSRSCLLFIKARGLYDYLIEKKKRPVSDDPLLGQWEYENSLVMSWLINSMQAHIAHVFCFWILLIKFGVQKPRVIHRQEMLSEFMI</sequence>
<dbReference type="Pfam" id="PF14244">
    <property type="entry name" value="Retrotran_gag_3"/>
    <property type="match status" value="1"/>
</dbReference>
<reference evidence="3" key="1">
    <citation type="submission" date="2016-04" db="EMBL/GenBank/DDBJ databases">
        <title>Cephalotus genome sequencing.</title>
        <authorList>
            <person name="Fukushima K."/>
            <person name="Hasebe M."/>
            <person name="Fang X."/>
        </authorList>
    </citation>
    <scope>NUCLEOTIDE SEQUENCE [LARGE SCALE GENOMIC DNA]</scope>
    <source>
        <strain evidence="3">cv. St1</strain>
    </source>
</reference>
<dbReference type="EMBL" id="BDDD01006808">
    <property type="protein sequence ID" value="GAV90976.1"/>
    <property type="molecule type" value="Genomic_DNA"/>
</dbReference>